<evidence type="ECO:0000313" key="1">
    <source>
        <dbReference type="EMBL" id="MBA9027681.1"/>
    </source>
</evidence>
<organism evidence="1 2">
    <name type="scientific">Peribacillus huizhouensis</name>
    <dbReference type="NCBI Taxonomy" id="1501239"/>
    <lineage>
        <taxon>Bacteria</taxon>
        <taxon>Bacillati</taxon>
        <taxon>Bacillota</taxon>
        <taxon>Bacilli</taxon>
        <taxon>Bacillales</taxon>
        <taxon>Bacillaceae</taxon>
        <taxon>Peribacillus</taxon>
    </lineage>
</organism>
<dbReference type="Proteomes" id="UP000626697">
    <property type="component" value="Unassembled WGS sequence"/>
</dbReference>
<sequence length="32" mass="4027">MEDKEREYVLLIKPFYFEEVLQNPASHRYYCD</sequence>
<keyword evidence="2" id="KW-1185">Reference proteome</keyword>
<gene>
    <name evidence="1" type="ORF">HNP81_002972</name>
</gene>
<proteinExistence type="predicted"/>
<protein>
    <submittedName>
        <fullName evidence="1">Uncharacterized protein</fullName>
    </submittedName>
</protein>
<comment type="caution">
    <text evidence="1">The sequence shown here is derived from an EMBL/GenBank/DDBJ whole genome shotgun (WGS) entry which is preliminary data.</text>
</comment>
<reference evidence="1 2" key="1">
    <citation type="submission" date="2020-08" db="EMBL/GenBank/DDBJ databases">
        <title>Genomic Encyclopedia of Type Strains, Phase IV (KMG-IV): sequencing the most valuable type-strain genomes for metagenomic binning, comparative biology and taxonomic classification.</title>
        <authorList>
            <person name="Goeker M."/>
        </authorList>
    </citation>
    <scope>NUCLEOTIDE SEQUENCE [LARGE SCALE GENOMIC DNA]</scope>
    <source>
        <strain evidence="1 2">DSM 105481</strain>
    </source>
</reference>
<accession>A0ABR6CSH2</accession>
<name>A0ABR6CSH2_9BACI</name>
<dbReference type="EMBL" id="JACJHX010000009">
    <property type="protein sequence ID" value="MBA9027681.1"/>
    <property type="molecule type" value="Genomic_DNA"/>
</dbReference>
<evidence type="ECO:0000313" key="2">
    <source>
        <dbReference type="Proteomes" id="UP000626697"/>
    </source>
</evidence>